<keyword evidence="2" id="KW-1185">Reference proteome</keyword>
<reference evidence="1 2" key="1">
    <citation type="journal article" date="2019" name="PLoS Biol.">
        <title>Sex chromosomes control vertical transmission of feminizing Wolbachia symbionts in an isopod.</title>
        <authorList>
            <person name="Becking T."/>
            <person name="Chebbi M.A."/>
            <person name="Giraud I."/>
            <person name="Moumen B."/>
            <person name="Laverre T."/>
            <person name="Caubet Y."/>
            <person name="Peccoud J."/>
            <person name="Gilbert C."/>
            <person name="Cordaux R."/>
        </authorList>
    </citation>
    <scope>NUCLEOTIDE SEQUENCE [LARGE SCALE GENOMIC DNA]</scope>
    <source>
        <strain evidence="1">ANa2</strain>
        <tissue evidence="1">Whole body excluding digestive tract and cuticle</tissue>
    </source>
</reference>
<name>A0A5N5TPR0_9CRUS</name>
<evidence type="ECO:0000313" key="2">
    <source>
        <dbReference type="Proteomes" id="UP000326759"/>
    </source>
</evidence>
<accession>A0A5N5TPR0</accession>
<protein>
    <submittedName>
        <fullName evidence="1">Uncharacterized protein</fullName>
    </submittedName>
</protein>
<evidence type="ECO:0000313" key="1">
    <source>
        <dbReference type="EMBL" id="KAB7508163.1"/>
    </source>
</evidence>
<gene>
    <name evidence="1" type="ORF">Anas_10812</name>
</gene>
<proteinExistence type="predicted"/>
<dbReference type="Proteomes" id="UP000326759">
    <property type="component" value="Unassembled WGS sequence"/>
</dbReference>
<organism evidence="1 2">
    <name type="scientific">Armadillidium nasatum</name>
    <dbReference type="NCBI Taxonomy" id="96803"/>
    <lineage>
        <taxon>Eukaryota</taxon>
        <taxon>Metazoa</taxon>
        <taxon>Ecdysozoa</taxon>
        <taxon>Arthropoda</taxon>
        <taxon>Crustacea</taxon>
        <taxon>Multicrustacea</taxon>
        <taxon>Malacostraca</taxon>
        <taxon>Eumalacostraca</taxon>
        <taxon>Peracarida</taxon>
        <taxon>Isopoda</taxon>
        <taxon>Oniscidea</taxon>
        <taxon>Crinocheta</taxon>
        <taxon>Armadillidiidae</taxon>
        <taxon>Armadillidium</taxon>
    </lineage>
</organism>
<dbReference type="AlphaFoldDB" id="A0A5N5TPR0"/>
<sequence length="59" mass="6868">MAGSRYHKVGTVFTRKFYKKYSNAGVINLSSSSRQIKKVFIYSPTKILFLSFILRKFDV</sequence>
<dbReference type="OrthoDB" id="10462668at2759"/>
<comment type="caution">
    <text evidence="1">The sequence shown here is derived from an EMBL/GenBank/DDBJ whole genome shotgun (WGS) entry which is preliminary data.</text>
</comment>
<dbReference type="EMBL" id="SEYY01000033">
    <property type="protein sequence ID" value="KAB7508163.1"/>
    <property type="molecule type" value="Genomic_DNA"/>
</dbReference>